<dbReference type="GeneTree" id="ENSGT01040000244742"/>
<keyword evidence="5" id="KW-1185">Reference proteome</keyword>
<dbReference type="GO" id="GO:0005576">
    <property type="term" value="C:extracellular region"/>
    <property type="evidence" value="ECO:0007669"/>
    <property type="project" value="InterPro"/>
</dbReference>
<reference evidence="3" key="2">
    <citation type="journal article" date="2012" name="Dev. Comp. Immunol.">
        <title>Bioinformatic and molecular characterization of beta-defensins-like peptides isolated from the green lizard Anolis carolinensis.</title>
        <authorList>
            <person name="Dalla Valle L."/>
            <person name="Benato F."/>
            <person name="Quinzani S."/>
            <person name="Alibardi L."/>
        </authorList>
    </citation>
    <scope>NUCLEOTIDE SEQUENCE</scope>
    <source>
        <tissue evidence="3">Intestine</tissue>
    </source>
</reference>
<protein>
    <submittedName>
        <fullName evidence="3">Beta-defensin-like protein 5</fullName>
    </submittedName>
</protein>
<feature type="chain" id="PRO_5044732936" evidence="1">
    <location>
        <begin position="22"/>
        <end position="62"/>
    </location>
</feature>
<evidence type="ECO:0000313" key="3">
    <source>
        <dbReference type="EMBL" id="CBY85058.1"/>
    </source>
</evidence>
<organism evidence="3">
    <name type="scientific">Anolis carolinensis</name>
    <name type="common">Green anole</name>
    <name type="synonym">American chameleon</name>
    <dbReference type="NCBI Taxonomy" id="28377"/>
    <lineage>
        <taxon>Eukaryota</taxon>
        <taxon>Metazoa</taxon>
        <taxon>Chordata</taxon>
        <taxon>Craniata</taxon>
        <taxon>Vertebrata</taxon>
        <taxon>Euteleostomi</taxon>
        <taxon>Lepidosauria</taxon>
        <taxon>Squamata</taxon>
        <taxon>Bifurcata</taxon>
        <taxon>Unidentata</taxon>
        <taxon>Episquamata</taxon>
        <taxon>Toxicofera</taxon>
        <taxon>Iguania</taxon>
        <taxon>Dactyloidae</taxon>
        <taxon>Anolis</taxon>
    </lineage>
</organism>
<name>G7ZL95_ANOCA</name>
<accession>G7ZL95</accession>
<dbReference type="EMBL" id="FR750997">
    <property type="protein sequence ID" value="CBY85058.1"/>
    <property type="molecule type" value="mRNA"/>
</dbReference>
<evidence type="ECO:0000313" key="4">
    <source>
        <dbReference type="Ensembl" id="ENSACAP00000028023.1"/>
    </source>
</evidence>
<dbReference type="Ensembl" id="ENSACAT00000054101.1">
    <property type="protein sequence ID" value="ENSACAP00000028023.1"/>
    <property type="gene ID" value="ENSACAG00000040883.1"/>
</dbReference>
<dbReference type="AlphaFoldDB" id="G7ZL95"/>
<dbReference type="InterPro" id="IPR001855">
    <property type="entry name" value="Defensin_beta-like"/>
</dbReference>
<feature type="signal peptide" evidence="1">
    <location>
        <begin position="1"/>
        <end position="21"/>
    </location>
</feature>
<proteinExistence type="evidence at transcript level"/>
<evidence type="ECO:0000259" key="2">
    <source>
        <dbReference type="Pfam" id="PF00711"/>
    </source>
</evidence>
<dbReference type="SUPFAM" id="SSF57392">
    <property type="entry name" value="Defensin-like"/>
    <property type="match status" value="1"/>
</dbReference>
<evidence type="ECO:0000256" key="1">
    <source>
        <dbReference type="SAM" id="SignalP"/>
    </source>
</evidence>
<gene>
    <name evidence="3" type="primary">bd5</name>
</gene>
<reference evidence="4" key="1">
    <citation type="submission" date="2009-12" db="EMBL/GenBank/DDBJ databases">
        <title>The Genome Sequence of Anolis carolinensis (Green Anole Lizard).</title>
        <authorList>
            <consortium name="The Genome Sequencing Platform"/>
            <person name="Di Palma F."/>
            <person name="Alfoldi J."/>
            <person name="Heiman D."/>
            <person name="Young S."/>
            <person name="Grabherr M."/>
            <person name="Johnson J."/>
            <person name="Lander E.S."/>
            <person name="Lindblad-Toh K."/>
        </authorList>
    </citation>
    <scope>NUCLEOTIDE SEQUENCE [LARGE SCALE GENOMIC DNA]</scope>
    <source>
        <strain evidence="4">JBL SC #1</strain>
    </source>
</reference>
<feature type="domain" description="Beta-defensin-like" evidence="2">
    <location>
        <begin position="28"/>
        <end position="60"/>
    </location>
</feature>
<dbReference type="GO" id="GO:0006952">
    <property type="term" value="P:defense response"/>
    <property type="evidence" value="ECO:0007669"/>
    <property type="project" value="InterPro"/>
</dbReference>
<dbReference type="Proteomes" id="UP000001646">
    <property type="component" value="Unplaced"/>
</dbReference>
<evidence type="ECO:0000313" key="5">
    <source>
        <dbReference type="Proteomes" id="UP000001646"/>
    </source>
</evidence>
<dbReference type="Pfam" id="PF00711">
    <property type="entry name" value="Defensin_beta"/>
    <property type="match status" value="1"/>
</dbReference>
<reference evidence="4" key="3">
    <citation type="submission" date="2025-05" db="UniProtKB">
        <authorList>
            <consortium name="Ensembl"/>
        </authorList>
    </citation>
    <scope>IDENTIFICATION</scope>
</reference>
<keyword evidence="1" id="KW-0732">Signal</keyword>
<dbReference type="Ensembl" id="ENSACAT00000046410.1">
    <property type="protein sequence ID" value="ENSACAP00000037315.1"/>
    <property type="gene ID" value="ENSACAG00000038492.1"/>
</dbReference>
<sequence>MKLFAIFSAILFLGLIGPAALTGPKTAAQCVKAGGKCEVGKCLSPTKRIGTCENKDSVCCMK</sequence>
<dbReference type="Gene3D" id="3.10.360.10">
    <property type="entry name" value="Antimicrobial Peptide, Beta-defensin 2, Chain A"/>
    <property type="match status" value="1"/>
</dbReference>